<keyword evidence="1" id="KW-0812">Transmembrane</keyword>
<name>A0A4R3MNA0_9HYPH</name>
<organism evidence="2 3">
    <name type="scientific">Tepidamorphus gemmatus</name>
    <dbReference type="NCBI Taxonomy" id="747076"/>
    <lineage>
        <taxon>Bacteria</taxon>
        <taxon>Pseudomonadati</taxon>
        <taxon>Pseudomonadota</taxon>
        <taxon>Alphaproteobacteria</taxon>
        <taxon>Hyphomicrobiales</taxon>
        <taxon>Tepidamorphaceae</taxon>
        <taxon>Tepidamorphus</taxon>
    </lineage>
</organism>
<evidence type="ECO:0000256" key="1">
    <source>
        <dbReference type="SAM" id="Phobius"/>
    </source>
</evidence>
<gene>
    <name evidence="2" type="ORF">EDC22_101384</name>
</gene>
<evidence type="ECO:0000313" key="3">
    <source>
        <dbReference type="Proteomes" id="UP000295678"/>
    </source>
</evidence>
<reference evidence="2 3" key="1">
    <citation type="submission" date="2019-03" db="EMBL/GenBank/DDBJ databases">
        <title>Genomic Encyclopedia of Type Strains, Phase IV (KMG-IV): sequencing the most valuable type-strain genomes for metagenomic binning, comparative biology and taxonomic classification.</title>
        <authorList>
            <person name="Goeker M."/>
        </authorList>
    </citation>
    <scope>NUCLEOTIDE SEQUENCE [LARGE SCALE GENOMIC DNA]</scope>
    <source>
        <strain evidence="2 3">DSM 19345</strain>
    </source>
</reference>
<accession>A0A4R3MNA0</accession>
<evidence type="ECO:0000313" key="2">
    <source>
        <dbReference type="EMBL" id="TCT13516.1"/>
    </source>
</evidence>
<feature type="transmembrane region" description="Helical" evidence="1">
    <location>
        <begin position="79"/>
        <end position="99"/>
    </location>
</feature>
<dbReference type="OrthoDB" id="8020840at2"/>
<proteinExistence type="predicted"/>
<dbReference type="RefSeq" id="WP_132804897.1">
    <property type="nucleotide sequence ID" value="NZ_SMAK01000001.1"/>
</dbReference>
<dbReference type="Proteomes" id="UP000295678">
    <property type="component" value="Unassembled WGS sequence"/>
</dbReference>
<dbReference type="EMBL" id="SMAK01000001">
    <property type="protein sequence ID" value="TCT13516.1"/>
    <property type="molecule type" value="Genomic_DNA"/>
</dbReference>
<dbReference type="Pfam" id="PF05437">
    <property type="entry name" value="AzlD"/>
    <property type="match status" value="1"/>
</dbReference>
<dbReference type="AlphaFoldDB" id="A0A4R3MNA0"/>
<feature type="transmembrane region" description="Helical" evidence="1">
    <location>
        <begin position="6"/>
        <end position="29"/>
    </location>
</feature>
<dbReference type="InterPro" id="IPR008407">
    <property type="entry name" value="Brnchd-chn_aa_trnsp_AzlD"/>
</dbReference>
<protein>
    <submittedName>
        <fullName evidence="2">Putative membrane protein</fullName>
    </submittedName>
</protein>
<comment type="caution">
    <text evidence="2">The sequence shown here is derived from an EMBL/GenBank/DDBJ whole genome shotgun (WGS) entry which is preliminary data.</text>
</comment>
<keyword evidence="1" id="KW-1133">Transmembrane helix</keyword>
<sequence length="100" mass="9971">MSLDPMTLVAILAMAIATYATRIGGWLAVRRVVPTGRARAGLEAVPGAVLAAVIAPMAIATGPAETLAAVITVICSLKLPRLVCVAIGVGAVVGLRAVLG</sequence>
<keyword evidence="1" id="KW-0472">Membrane</keyword>
<keyword evidence="3" id="KW-1185">Reference proteome</keyword>
<feature type="transmembrane region" description="Helical" evidence="1">
    <location>
        <begin position="41"/>
        <end position="59"/>
    </location>
</feature>